<dbReference type="InterPro" id="IPR050214">
    <property type="entry name" value="Cys_Synth/Cystath_Beta-Synth"/>
</dbReference>
<dbReference type="FunFam" id="3.40.50.1100:FF:000006">
    <property type="entry name" value="Cysteine synthase"/>
    <property type="match status" value="1"/>
</dbReference>
<evidence type="ECO:0000256" key="5">
    <source>
        <dbReference type="ARBA" id="ARBA00022605"/>
    </source>
</evidence>
<organism evidence="11 12">
    <name type="scientific">Paucilactobacillus vaccinostercus DSM 20634</name>
    <dbReference type="NCBI Taxonomy" id="1423813"/>
    <lineage>
        <taxon>Bacteria</taxon>
        <taxon>Bacillati</taxon>
        <taxon>Bacillota</taxon>
        <taxon>Bacilli</taxon>
        <taxon>Lactobacillales</taxon>
        <taxon>Lactobacillaceae</taxon>
        <taxon>Paucilactobacillus</taxon>
    </lineage>
</organism>
<evidence type="ECO:0000313" key="12">
    <source>
        <dbReference type="Proteomes" id="UP000051733"/>
    </source>
</evidence>
<keyword evidence="7" id="KW-0663">Pyridoxal phosphate</keyword>
<dbReference type="InterPro" id="IPR001926">
    <property type="entry name" value="TrpB-like_PALP"/>
</dbReference>
<comment type="caution">
    <text evidence="11">The sequence shown here is derived from an EMBL/GenBank/DDBJ whole genome shotgun (WGS) entry which is preliminary data.</text>
</comment>
<evidence type="ECO:0000256" key="9">
    <source>
        <dbReference type="ARBA" id="ARBA00047931"/>
    </source>
</evidence>
<keyword evidence="12" id="KW-1185">Reference proteome</keyword>
<evidence type="ECO:0000313" key="11">
    <source>
        <dbReference type="EMBL" id="KRM62791.1"/>
    </source>
</evidence>
<evidence type="ECO:0000256" key="2">
    <source>
        <dbReference type="ARBA" id="ARBA00004962"/>
    </source>
</evidence>
<evidence type="ECO:0000256" key="6">
    <source>
        <dbReference type="ARBA" id="ARBA00022679"/>
    </source>
</evidence>
<dbReference type="GO" id="GO:0006535">
    <property type="term" value="P:cysteine biosynthetic process from serine"/>
    <property type="evidence" value="ECO:0007669"/>
    <property type="project" value="InterPro"/>
</dbReference>
<dbReference type="PROSITE" id="PS00901">
    <property type="entry name" value="CYS_SYNTHASE"/>
    <property type="match status" value="1"/>
</dbReference>
<evidence type="ECO:0000256" key="4">
    <source>
        <dbReference type="ARBA" id="ARBA00012681"/>
    </source>
</evidence>
<evidence type="ECO:0000256" key="3">
    <source>
        <dbReference type="ARBA" id="ARBA00007103"/>
    </source>
</evidence>
<keyword evidence="6" id="KW-0808">Transferase</keyword>
<reference evidence="11 12" key="1">
    <citation type="journal article" date="2015" name="Genome Announc.">
        <title>Expanding the biotechnology potential of lactobacilli through comparative genomics of 213 strains and associated genera.</title>
        <authorList>
            <person name="Sun Z."/>
            <person name="Harris H.M."/>
            <person name="McCann A."/>
            <person name="Guo C."/>
            <person name="Argimon S."/>
            <person name="Zhang W."/>
            <person name="Yang X."/>
            <person name="Jeffery I.B."/>
            <person name="Cooney J.C."/>
            <person name="Kagawa T.F."/>
            <person name="Liu W."/>
            <person name="Song Y."/>
            <person name="Salvetti E."/>
            <person name="Wrobel A."/>
            <person name="Rasinkangas P."/>
            <person name="Parkhill J."/>
            <person name="Rea M.C."/>
            <person name="O'Sullivan O."/>
            <person name="Ritari J."/>
            <person name="Douillard F.P."/>
            <person name="Paul Ross R."/>
            <person name="Yang R."/>
            <person name="Briner A.E."/>
            <person name="Felis G.E."/>
            <person name="de Vos W.M."/>
            <person name="Barrangou R."/>
            <person name="Klaenhammer T.R."/>
            <person name="Caufield P.W."/>
            <person name="Cui Y."/>
            <person name="Zhang H."/>
            <person name="O'Toole P.W."/>
        </authorList>
    </citation>
    <scope>NUCLEOTIDE SEQUENCE [LARGE SCALE GENOMIC DNA]</scope>
    <source>
        <strain evidence="11 12">DSM 20634</strain>
    </source>
</reference>
<dbReference type="STRING" id="1423813.FC26_GL001222"/>
<protein>
    <recommendedName>
        <fullName evidence="4">cysteine synthase</fullName>
        <ecNumber evidence="4">2.5.1.47</ecNumber>
    </recommendedName>
</protein>
<dbReference type="AlphaFoldDB" id="A0A0R2A6U8"/>
<dbReference type="Gene3D" id="3.40.50.1100">
    <property type="match status" value="2"/>
</dbReference>
<evidence type="ECO:0000256" key="7">
    <source>
        <dbReference type="ARBA" id="ARBA00022898"/>
    </source>
</evidence>
<evidence type="ECO:0000256" key="8">
    <source>
        <dbReference type="ARBA" id="ARBA00023192"/>
    </source>
</evidence>
<comment type="catalytic activity">
    <reaction evidence="9">
        <text>O-acetyl-L-serine + hydrogen sulfide = L-cysteine + acetate</text>
        <dbReference type="Rhea" id="RHEA:14829"/>
        <dbReference type="ChEBI" id="CHEBI:29919"/>
        <dbReference type="ChEBI" id="CHEBI:30089"/>
        <dbReference type="ChEBI" id="CHEBI:35235"/>
        <dbReference type="ChEBI" id="CHEBI:58340"/>
        <dbReference type="EC" id="2.5.1.47"/>
    </reaction>
</comment>
<dbReference type="CDD" id="cd01561">
    <property type="entry name" value="CBS_like"/>
    <property type="match status" value="1"/>
</dbReference>
<dbReference type="EMBL" id="AYYY01000001">
    <property type="protein sequence ID" value="KRM62791.1"/>
    <property type="molecule type" value="Genomic_DNA"/>
</dbReference>
<comment type="pathway">
    <text evidence="2">Amino-acid biosynthesis; L-cysteine biosynthesis; L-cysteine from L-serine: step 2/2.</text>
</comment>
<dbReference type="GO" id="GO:0004124">
    <property type="term" value="F:cysteine synthase activity"/>
    <property type="evidence" value="ECO:0007669"/>
    <property type="project" value="UniProtKB-EC"/>
</dbReference>
<keyword evidence="5" id="KW-0028">Amino-acid biosynthesis</keyword>
<proteinExistence type="inferred from homology"/>
<keyword evidence="8" id="KW-0198">Cysteine biosynthesis</keyword>
<dbReference type="Proteomes" id="UP000051733">
    <property type="component" value="Unassembled WGS sequence"/>
</dbReference>
<sequence length="326" mass="35053">MGRKFNFEFTPFFYPQIRKEVITMLVNNIYELIGHTPLMKLAVPTPNDSQIYAKLESFNPGGSIKDRLGMALIEHGIEIGAITAGTTIIEPTAGNTGIGVALAAQKYRLPVKLVVPAKFSFEKQTLMRALGAEIINTPSEEGIKGAMKKAEALADEIDNSYVPMQFENVANPRIYQTTLGPEILADLAGQRIDAFVAGAGSGGTFAGTAKALHDVYPTMKTVVVEPEGSILNGGPSHSHRTEGIGVEFIPPFFDDVQIDVTKTISDQAAFDHVHQLAAKFGLFVGSSSGSALAASLEMAKELPANSTIVTIFPDSSERYLSENIYD</sequence>
<dbReference type="EC" id="2.5.1.47" evidence="4"/>
<feature type="domain" description="Tryptophan synthase beta chain-like PALP" evidence="10">
    <location>
        <begin position="31"/>
        <end position="314"/>
    </location>
</feature>
<comment type="cofactor">
    <cofactor evidence="1">
        <name>pyridoxal 5'-phosphate</name>
        <dbReference type="ChEBI" id="CHEBI:597326"/>
    </cofactor>
</comment>
<comment type="similarity">
    <text evidence="3">Belongs to the cysteine synthase/cystathionine beta-synthase family.</text>
</comment>
<dbReference type="SUPFAM" id="SSF53686">
    <property type="entry name" value="Tryptophan synthase beta subunit-like PLP-dependent enzymes"/>
    <property type="match status" value="1"/>
</dbReference>
<dbReference type="PATRIC" id="fig|1423813.3.peg.1244"/>
<evidence type="ECO:0000256" key="1">
    <source>
        <dbReference type="ARBA" id="ARBA00001933"/>
    </source>
</evidence>
<gene>
    <name evidence="11" type="ORF">FC26_GL001222</name>
</gene>
<dbReference type="Pfam" id="PF00291">
    <property type="entry name" value="PALP"/>
    <property type="match status" value="1"/>
</dbReference>
<accession>A0A0R2A6U8</accession>
<dbReference type="InterPro" id="IPR001216">
    <property type="entry name" value="P-phosphate_BS"/>
</dbReference>
<dbReference type="InterPro" id="IPR036052">
    <property type="entry name" value="TrpB-like_PALP_sf"/>
</dbReference>
<name>A0A0R2A6U8_9LACO</name>
<evidence type="ECO:0000259" key="10">
    <source>
        <dbReference type="Pfam" id="PF00291"/>
    </source>
</evidence>
<dbReference type="PANTHER" id="PTHR10314">
    <property type="entry name" value="CYSTATHIONINE BETA-SYNTHASE"/>
    <property type="match status" value="1"/>
</dbReference>